<keyword evidence="7" id="KW-1185">Reference proteome</keyword>
<organism evidence="6 7">
    <name type="scientific">Actinocorallia herbida</name>
    <dbReference type="NCBI Taxonomy" id="58109"/>
    <lineage>
        <taxon>Bacteria</taxon>
        <taxon>Bacillati</taxon>
        <taxon>Actinomycetota</taxon>
        <taxon>Actinomycetes</taxon>
        <taxon>Streptosporangiales</taxon>
        <taxon>Thermomonosporaceae</taxon>
        <taxon>Actinocorallia</taxon>
    </lineage>
</organism>
<gene>
    <name evidence="6" type="ORF">EDD29_6457</name>
</gene>
<dbReference type="PROSITE" id="PS00893">
    <property type="entry name" value="NUDIX_BOX"/>
    <property type="match status" value="1"/>
</dbReference>
<evidence type="ECO:0000256" key="1">
    <source>
        <dbReference type="ARBA" id="ARBA00001946"/>
    </source>
</evidence>
<comment type="caution">
    <text evidence="6">The sequence shown here is derived from an EMBL/GenBank/DDBJ whole genome shotgun (WGS) entry which is preliminary data.</text>
</comment>
<accession>A0A3N1D6N5</accession>
<feature type="domain" description="Nudix hydrolase" evidence="5">
    <location>
        <begin position="10"/>
        <end position="143"/>
    </location>
</feature>
<dbReference type="InterPro" id="IPR015797">
    <property type="entry name" value="NUDIX_hydrolase-like_dom_sf"/>
</dbReference>
<evidence type="ECO:0000256" key="4">
    <source>
        <dbReference type="RuleBase" id="RU003476"/>
    </source>
</evidence>
<comment type="cofactor">
    <cofactor evidence="1">
        <name>Mg(2+)</name>
        <dbReference type="ChEBI" id="CHEBI:18420"/>
    </cofactor>
</comment>
<keyword evidence="3 4" id="KW-0378">Hydrolase</keyword>
<dbReference type="RefSeq" id="WP_123667974.1">
    <property type="nucleotide sequence ID" value="NZ_RJKE01000001.1"/>
</dbReference>
<dbReference type="OrthoDB" id="21342at2"/>
<dbReference type="EMBL" id="RJKE01000001">
    <property type="protein sequence ID" value="ROO88778.1"/>
    <property type="molecule type" value="Genomic_DNA"/>
</dbReference>
<dbReference type="PRINTS" id="PR00502">
    <property type="entry name" value="NUDIXFAMILY"/>
</dbReference>
<sequence>MSGPTAGVDYVGFGVGGMVFDAGGRVFLARRGAKARNEAGTWEFPGGGVEFGERMADAVQREFAEEYGMEIEPTDLLGVFDHILADEGQHWVSATFLAEHTGGEPAIREPEKCSEIGWFGLDALPSPLSRITVENVAAYRTRG</sequence>
<dbReference type="SUPFAM" id="SSF55811">
    <property type="entry name" value="Nudix"/>
    <property type="match status" value="1"/>
</dbReference>
<comment type="similarity">
    <text evidence="2 4">Belongs to the Nudix hydrolase family.</text>
</comment>
<evidence type="ECO:0000259" key="5">
    <source>
        <dbReference type="PROSITE" id="PS51462"/>
    </source>
</evidence>
<dbReference type="Proteomes" id="UP000272400">
    <property type="component" value="Unassembled WGS sequence"/>
</dbReference>
<evidence type="ECO:0000256" key="2">
    <source>
        <dbReference type="ARBA" id="ARBA00005582"/>
    </source>
</evidence>
<dbReference type="InterPro" id="IPR020084">
    <property type="entry name" value="NUDIX_hydrolase_CS"/>
</dbReference>
<evidence type="ECO:0000313" key="6">
    <source>
        <dbReference type="EMBL" id="ROO88778.1"/>
    </source>
</evidence>
<name>A0A3N1D6N5_9ACTN</name>
<dbReference type="InterPro" id="IPR000086">
    <property type="entry name" value="NUDIX_hydrolase_dom"/>
</dbReference>
<dbReference type="PROSITE" id="PS51462">
    <property type="entry name" value="NUDIX"/>
    <property type="match status" value="1"/>
</dbReference>
<dbReference type="PANTHER" id="PTHR43046:SF16">
    <property type="entry name" value="ADP-RIBOSE PYROPHOSPHATASE YJHB-RELATED"/>
    <property type="match status" value="1"/>
</dbReference>
<proteinExistence type="inferred from homology"/>
<protein>
    <submittedName>
        <fullName evidence="6">Mutator protein MutT</fullName>
    </submittedName>
</protein>
<dbReference type="AlphaFoldDB" id="A0A3N1D6N5"/>
<dbReference type="Pfam" id="PF00293">
    <property type="entry name" value="NUDIX"/>
    <property type="match status" value="1"/>
</dbReference>
<evidence type="ECO:0000256" key="3">
    <source>
        <dbReference type="ARBA" id="ARBA00022801"/>
    </source>
</evidence>
<dbReference type="Gene3D" id="3.90.79.10">
    <property type="entry name" value="Nucleoside Triphosphate Pyrophosphohydrolase"/>
    <property type="match status" value="1"/>
</dbReference>
<dbReference type="PANTHER" id="PTHR43046">
    <property type="entry name" value="GDP-MANNOSE MANNOSYL HYDROLASE"/>
    <property type="match status" value="1"/>
</dbReference>
<dbReference type="InterPro" id="IPR020476">
    <property type="entry name" value="Nudix_hydrolase"/>
</dbReference>
<evidence type="ECO:0000313" key="7">
    <source>
        <dbReference type="Proteomes" id="UP000272400"/>
    </source>
</evidence>
<dbReference type="GO" id="GO:0016787">
    <property type="term" value="F:hydrolase activity"/>
    <property type="evidence" value="ECO:0007669"/>
    <property type="project" value="UniProtKB-KW"/>
</dbReference>
<reference evidence="6 7" key="1">
    <citation type="submission" date="2018-11" db="EMBL/GenBank/DDBJ databases">
        <title>Sequencing the genomes of 1000 actinobacteria strains.</title>
        <authorList>
            <person name="Klenk H.-P."/>
        </authorList>
    </citation>
    <scope>NUCLEOTIDE SEQUENCE [LARGE SCALE GENOMIC DNA]</scope>
    <source>
        <strain evidence="6 7">DSM 44254</strain>
    </source>
</reference>